<dbReference type="EMBL" id="KQ257461">
    <property type="protein sequence ID" value="KNC98265.1"/>
    <property type="molecule type" value="Genomic_DNA"/>
</dbReference>
<keyword evidence="3" id="KW-1185">Reference proteome</keyword>
<protein>
    <recommendedName>
        <fullName evidence="4">Ubiquitin 3 binding protein But2 C-terminal domain-containing protein</fullName>
    </recommendedName>
</protein>
<evidence type="ECO:0000256" key="1">
    <source>
        <dbReference type="SAM" id="SignalP"/>
    </source>
</evidence>
<evidence type="ECO:0000313" key="2">
    <source>
        <dbReference type="EMBL" id="KNC98265.1"/>
    </source>
</evidence>
<organism evidence="2 3">
    <name type="scientific">Spizellomyces punctatus (strain DAOM BR117)</name>
    <dbReference type="NCBI Taxonomy" id="645134"/>
    <lineage>
        <taxon>Eukaryota</taxon>
        <taxon>Fungi</taxon>
        <taxon>Fungi incertae sedis</taxon>
        <taxon>Chytridiomycota</taxon>
        <taxon>Chytridiomycota incertae sedis</taxon>
        <taxon>Chytridiomycetes</taxon>
        <taxon>Spizellomycetales</taxon>
        <taxon>Spizellomycetaceae</taxon>
        <taxon>Spizellomyces</taxon>
    </lineage>
</organism>
<dbReference type="RefSeq" id="XP_016606305.1">
    <property type="nucleotide sequence ID" value="XM_016754865.1"/>
</dbReference>
<dbReference type="InParanoid" id="A0A0L0H9N3"/>
<dbReference type="VEuPathDB" id="FungiDB:SPPG_06663"/>
<dbReference type="STRING" id="645134.A0A0L0H9N3"/>
<evidence type="ECO:0000313" key="3">
    <source>
        <dbReference type="Proteomes" id="UP000053201"/>
    </source>
</evidence>
<reference evidence="2 3" key="1">
    <citation type="submission" date="2009-08" db="EMBL/GenBank/DDBJ databases">
        <title>The Genome Sequence of Spizellomyces punctatus strain DAOM BR117.</title>
        <authorList>
            <consortium name="The Broad Institute Genome Sequencing Platform"/>
            <person name="Russ C."/>
            <person name="Cuomo C."/>
            <person name="Shea T."/>
            <person name="Young S.K."/>
            <person name="Zeng Q."/>
            <person name="Koehrsen M."/>
            <person name="Haas B."/>
            <person name="Borodovsky M."/>
            <person name="Guigo R."/>
            <person name="Alvarado L."/>
            <person name="Berlin A."/>
            <person name="Bochicchio J."/>
            <person name="Borenstein D."/>
            <person name="Chapman S."/>
            <person name="Chen Z."/>
            <person name="Engels R."/>
            <person name="Freedman E."/>
            <person name="Gellesch M."/>
            <person name="Goldberg J."/>
            <person name="Griggs A."/>
            <person name="Gujja S."/>
            <person name="Heiman D."/>
            <person name="Hepburn T."/>
            <person name="Howarth C."/>
            <person name="Jen D."/>
            <person name="Larson L."/>
            <person name="Lewis B."/>
            <person name="Mehta T."/>
            <person name="Park D."/>
            <person name="Pearson M."/>
            <person name="Roberts A."/>
            <person name="Saif S."/>
            <person name="Shenoy N."/>
            <person name="Sisk P."/>
            <person name="Stolte C."/>
            <person name="Sykes S."/>
            <person name="Thomson T."/>
            <person name="Walk T."/>
            <person name="White J."/>
            <person name="Yandava C."/>
            <person name="Burger G."/>
            <person name="Gray M.W."/>
            <person name="Holland P.W.H."/>
            <person name="King N."/>
            <person name="Lang F.B.F."/>
            <person name="Roger A.J."/>
            <person name="Ruiz-Trillo I."/>
            <person name="Lander E."/>
            <person name="Nusbaum C."/>
        </authorList>
    </citation>
    <scope>NUCLEOTIDE SEQUENCE [LARGE SCALE GENOMIC DNA]</scope>
    <source>
        <strain evidence="2 3">DAOM BR117</strain>
    </source>
</reference>
<proteinExistence type="predicted"/>
<dbReference type="GeneID" id="27689953"/>
<accession>A0A0L0H9N3</accession>
<keyword evidence="1" id="KW-0732">Signal</keyword>
<evidence type="ECO:0008006" key="4">
    <source>
        <dbReference type="Google" id="ProtNLM"/>
    </source>
</evidence>
<dbReference type="AlphaFoldDB" id="A0A0L0H9N3"/>
<feature type="signal peptide" evidence="1">
    <location>
        <begin position="1"/>
        <end position="21"/>
    </location>
</feature>
<gene>
    <name evidence="2" type="ORF">SPPG_06663</name>
</gene>
<dbReference type="Proteomes" id="UP000053201">
    <property type="component" value="Unassembled WGS sequence"/>
</dbReference>
<name>A0A0L0H9N3_SPIPD</name>
<sequence>MFSPASLFVGALLATATAVQAFPSGMISNQHRLHARQNIQPALDPSCDAIFGTSSNETFSRNLFVAGDAWLQGFTAPVNASICSLSFEVVPLQSGAAATATLSLYDSSVPQNLIVAGEATPFVSSVATTKGDRLVFVFCGNDSRPIIADDTIALTINLTSVNVPGVPLTLGFQRSDAFGVFLGPSYPGPLNVLNEGLVFNLTTSDTPAVCLAPEPSTTSTATTTATATATTVTTTTVATTTVATTKPATKTTSTTTSPSSTPTPGACTGDCSSCRETAWDSCPNAKAYTDCVKSPTLSLCYRLACAPNQKNRQAYLDQCEQLEIWARFTHDDDIPGGW</sequence>
<feature type="chain" id="PRO_5005539798" description="Ubiquitin 3 binding protein But2 C-terminal domain-containing protein" evidence="1">
    <location>
        <begin position="22"/>
        <end position="338"/>
    </location>
</feature>
<dbReference type="OrthoDB" id="2149278at2759"/>